<keyword evidence="4" id="KW-0349">Heme</keyword>
<dbReference type="InterPro" id="IPR003321">
    <property type="entry name" value="Cyt_c552"/>
</dbReference>
<comment type="similarity">
    <text evidence="2">Belongs to the cytochrome c-552 family.</text>
</comment>
<dbReference type="SUPFAM" id="SSF48695">
    <property type="entry name" value="Multiheme cytochromes"/>
    <property type="match status" value="1"/>
</dbReference>
<evidence type="ECO:0000256" key="9">
    <source>
        <dbReference type="ARBA" id="ARBA00023004"/>
    </source>
</evidence>
<accession>A0A1E5G554</accession>
<dbReference type="PANTHER" id="PTHR30633:SF0">
    <property type="entry name" value="CYTOCHROME C-552"/>
    <property type="match status" value="1"/>
</dbReference>
<dbReference type="STRING" id="766136.BHF68_01050"/>
<dbReference type="GO" id="GO:0020037">
    <property type="term" value="F:heme binding"/>
    <property type="evidence" value="ECO:0007669"/>
    <property type="project" value="TreeGrafter"/>
</dbReference>
<organism evidence="11 12">
    <name type="scientific">Desulfuribacillus alkaliarsenatis</name>
    <dbReference type="NCBI Taxonomy" id="766136"/>
    <lineage>
        <taxon>Bacteria</taxon>
        <taxon>Bacillati</taxon>
        <taxon>Bacillota</taxon>
        <taxon>Desulfuribacillia</taxon>
        <taxon>Desulfuribacillales</taxon>
        <taxon>Desulfuribacillaceae</taxon>
        <taxon>Desulfuribacillus</taxon>
    </lineage>
</organism>
<dbReference type="Pfam" id="PF02335">
    <property type="entry name" value="Cytochrom_C552"/>
    <property type="match status" value="1"/>
</dbReference>
<dbReference type="RefSeq" id="WP_069641790.1">
    <property type="nucleotide sequence ID" value="NZ_MIJE01000001.1"/>
</dbReference>
<evidence type="ECO:0000256" key="6">
    <source>
        <dbReference type="ARBA" id="ARBA00022729"/>
    </source>
</evidence>
<dbReference type="Proteomes" id="UP000094296">
    <property type="component" value="Unassembled WGS sequence"/>
</dbReference>
<dbReference type="Gene3D" id="1.10.1130.10">
    <property type="entry name" value="Flavocytochrome C3, Chain A"/>
    <property type="match status" value="1"/>
</dbReference>
<evidence type="ECO:0000256" key="3">
    <source>
        <dbReference type="ARBA" id="ARBA00011887"/>
    </source>
</evidence>
<evidence type="ECO:0000256" key="10">
    <source>
        <dbReference type="ARBA" id="ARBA00049131"/>
    </source>
</evidence>
<keyword evidence="6" id="KW-0732">Signal</keyword>
<comment type="catalytic activity">
    <reaction evidence="10">
        <text>6 Fe(III)-[cytochrome c] + NH4(+) + 2 H2O = 6 Fe(II)-[cytochrome c] + nitrite + 8 H(+)</text>
        <dbReference type="Rhea" id="RHEA:13089"/>
        <dbReference type="Rhea" id="RHEA-COMP:10350"/>
        <dbReference type="Rhea" id="RHEA-COMP:14399"/>
        <dbReference type="ChEBI" id="CHEBI:15377"/>
        <dbReference type="ChEBI" id="CHEBI:15378"/>
        <dbReference type="ChEBI" id="CHEBI:16301"/>
        <dbReference type="ChEBI" id="CHEBI:28938"/>
        <dbReference type="ChEBI" id="CHEBI:29033"/>
        <dbReference type="ChEBI" id="CHEBI:29034"/>
        <dbReference type="EC" id="1.7.2.2"/>
    </reaction>
</comment>
<dbReference type="GO" id="GO:0046872">
    <property type="term" value="F:metal ion binding"/>
    <property type="evidence" value="ECO:0007669"/>
    <property type="project" value="UniProtKB-KW"/>
</dbReference>
<evidence type="ECO:0000256" key="8">
    <source>
        <dbReference type="ARBA" id="ARBA00023002"/>
    </source>
</evidence>
<name>A0A1E5G554_9FIRM</name>
<reference evidence="11 12" key="1">
    <citation type="submission" date="2016-09" db="EMBL/GenBank/DDBJ databases">
        <title>Draft genome sequence for the type strain of Desulfuribacillus alkaliarsenatis AHT28, an obligately anaerobic, sulfidogenic bacterium isolated from Russian soda lake sediments.</title>
        <authorList>
            <person name="Abin C.A."/>
            <person name="Hollibaugh J.T."/>
        </authorList>
    </citation>
    <scope>NUCLEOTIDE SEQUENCE [LARGE SCALE GENOMIC DNA]</scope>
    <source>
        <strain evidence="11 12">AHT28</strain>
    </source>
</reference>
<gene>
    <name evidence="11" type="ORF">BHF68_01050</name>
</gene>
<dbReference type="GO" id="GO:0019645">
    <property type="term" value="P:anaerobic electron transport chain"/>
    <property type="evidence" value="ECO:0007669"/>
    <property type="project" value="TreeGrafter"/>
</dbReference>
<keyword evidence="9" id="KW-0408">Iron</keyword>
<dbReference type="InterPro" id="IPR036280">
    <property type="entry name" value="Multihaem_cyt_sf"/>
</dbReference>
<comment type="caution">
    <text evidence="11">The sequence shown here is derived from an EMBL/GenBank/DDBJ whole genome shotgun (WGS) entry which is preliminary data.</text>
</comment>
<dbReference type="EMBL" id="MIJE01000001">
    <property type="protein sequence ID" value="OEF98298.1"/>
    <property type="molecule type" value="Genomic_DNA"/>
</dbReference>
<dbReference type="AlphaFoldDB" id="A0A1E5G554"/>
<dbReference type="PIRSF" id="PIRSF000243">
    <property type="entry name" value="Cyt_c552"/>
    <property type="match status" value="1"/>
</dbReference>
<evidence type="ECO:0000256" key="1">
    <source>
        <dbReference type="ARBA" id="ARBA00004196"/>
    </source>
</evidence>
<sequence>MKNAKKVAIIMLVAIAIVMGGYIAYSLAVQPEYQPQIEVFPGQIADDEADASVWGEFYPEHWESYQRNYEMRPTRYNGSVPEDKTIMYPYLPIIYGGMGFAEDYLEDRGHVYSVEDIRHIHESRRPLAVCWTCKSSQAHLIIEREGVDYYSMAWGDLEEEVVHPIGCLNCHNPEDMSLTVRNPAFIEAMDRLGIDVADATQQEMRSYVCGQCHVEYYFRPDDKYLIFPWDNGFHPDDIERYFDDIGFNDWTHAITGAEVIKIQHPEFELWSLSTHGQAGVSCADCHMPYVRVGNTKMSSHHWQSPLNTLNESCRTCHIQSVDWLRQQVYDRQDKTKRLLDIAAYALVDAIEEIALALEEGNYNEQSLEEARYLQRRAQLRVDFFIADNSTGAHNPTLALEVLGVAIEQAHEARKAAEMARLGELYEAPRDIQRGEGARDDAYLEQYN</sequence>
<evidence type="ECO:0000256" key="7">
    <source>
        <dbReference type="ARBA" id="ARBA00022837"/>
    </source>
</evidence>
<dbReference type="GO" id="GO:0030288">
    <property type="term" value="C:outer membrane-bounded periplasmic space"/>
    <property type="evidence" value="ECO:0007669"/>
    <property type="project" value="TreeGrafter"/>
</dbReference>
<dbReference type="OrthoDB" id="9780421at2"/>
<keyword evidence="5" id="KW-0479">Metal-binding</keyword>
<dbReference type="GO" id="GO:0042279">
    <property type="term" value="F:nitrite reductase (cytochrome, ammonia-forming) activity"/>
    <property type="evidence" value="ECO:0007669"/>
    <property type="project" value="UniProtKB-EC"/>
</dbReference>
<evidence type="ECO:0000256" key="4">
    <source>
        <dbReference type="ARBA" id="ARBA00022617"/>
    </source>
</evidence>
<protein>
    <recommendedName>
        <fullName evidence="3">nitrite reductase (cytochrome; ammonia-forming)</fullName>
        <ecNumber evidence="3">1.7.2.2</ecNumber>
    </recommendedName>
</protein>
<keyword evidence="12" id="KW-1185">Reference proteome</keyword>
<evidence type="ECO:0000313" key="12">
    <source>
        <dbReference type="Proteomes" id="UP000094296"/>
    </source>
</evidence>
<evidence type="ECO:0000313" key="11">
    <source>
        <dbReference type="EMBL" id="OEF98298.1"/>
    </source>
</evidence>
<dbReference type="PANTHER" id="PTHR30633">
    <property type="entry name" value="CYTOCHROME C-552 RESPIRATORY NITRITE REDUCTASE"/>
    <property type="match status" value="1"/>
</dbReference>
<dbReference type="Gene3D" id="1.20.140.10">
    <property type="entry name" value="Butyryl-CoA Dehydrogenase, subunit A, domain 3"/>
    <property type="match status" value="1"/>
</dbReference>
<keyword evidence="7" id="KW-0106">Calcium</keyword>
<dbReference type="EC" id="1.7.2.2" evidence="3"/>
<evidence type="ECO:0000256" key="2">
    <source>
        <dbReference type="ARBA" id="ARBA00009288"/>
    </source>
</evidence>
<evidence type="ECO:0000256" key="5">
    <source>
        <dbReference type="ARBA" id="ARBA00022723"/>
    </source>
</evidence>
<proteinExistence type="inferred from homology"/>
<dbReference type="CDD" id="cd00548">
    <property type="entry name" value="NrfA-like"/>
    <property type="match status" value="1"/>
</dbReference>
<comment type="subcellular location">
    <subcellularLocation>
        <location evidence="1">Cell envelope</location>
    </subcellularLocation>
</comment>
<keyword evidence="8" id="KW-0560">Oxidoreductase</keyword>